<dbReference type="Proteomes" id="UP001138997">
    <property type="component" value="Unassembled WGS sequence"/>
</dbReference>
<dbReference type="PANTHER" id="PTHR30154:SF34">
    <property type="entry name" value="TRANSCRIPTIONAL REGULATOR AZLB"/>
    <property type="match status" value="1"/>
</dbReference>
<organism evidence="3 4">
    <name type="scientific">Kineosporia babensis</name>
    <dbReference type="NCBI Taxonomy" id="499548"/>
    <lineage>
        <taxon>Bacteria</taxon>
        <taxon>Bacillati</taxon>
        <taxon>Actinomycetota</taxon>
        <taxon>Actinomycetes</taxon>
        <taxon>Kineosporiales</taxon>
        <taxon>Kineosporiaceae</taxon>
        <taxon>Kineosporia</taxon>
    </lineage>
</organism>
<feature type="domain" description="Transcription regulator AsnC/Lrp ligand binding" evidence="1">
    <location>
        <begin position="89"/>
        <end position="157"/>
    </location>
</feature>
<dbReference type="Gene3D" id="3.30.70.920">
    <property type="match status" value="1"/>
</dbReference>
<dbReference type="Pfam" id="PF01037">
    <property type="entry name" value="AsnC_trans_reg"/>
    <property type="match status" value="1"/>
</dbReference>
<dbReference type="SUPFAM" id="SSF54909">
    <property type="entry name" value="Dimeric alpha+beta barrel"/>
    <property type="match status" value="1"/>
</dbReference>
<feature type="domain" description="HTH asnC-type" evidence="2">
    <location>
        <begin position="15"/>
        <end position="55"/>
    </location>
</feature>
<accession>A0A9X1SWJ6</accession>
<dbReference type="Pfam" id="PF13404">
    <property type="entry name" value="HTH_AsnC-type"/>
    <property type="match status" value="1"/>
</dbReference>
<dbReference type="PANTHER" id="PTHR30154">
    <property type="entry name" value="LEUCINE-RESPONSIVE REGULATORY PROTEIN"/>
    <property type="match status" value="1"/>
</dbReference>
<dbReference type="InterPro" id="IPR036388">
    <property type="entry name" value="WH-like_DNA-bd_sf"/>
</dbReference>
<dbReference type="InterPro" id="IPR019887">
    <property type="entry name" value="Tscrpt_reg_AsnC/Lrp_C"/>
</dbReference>
<dbReference type="GO" id="GO:0043565">
    <property type="term" value="F:sequence-specific DNA binding"/>
    <property type="evidence" value="ECO:0007669"/>
    <property type="project" value="InterPro"/>
</dbReference>
<reference evidence="3" key="1">
    <citation type="submission" date="2021-11" db="EMBL/GenBank/DDBJ databases">
        <title>Streptomyces corallinus and Kineosporia corallina sp. nov., two new coral-derived marine actinobacteria.</title>
        <authorList>
            <person name="Buangrab K."/>
            <person name="Sutthacheep M."/>
            <person name="Yeemin T."/>
            <person name="Harunari E."/>
            <person name="Igarashi Y."/>
            <person name="Sripreechasak P."/>
            <person name="Kanchanasin P."/>
            <person name="Tanasupawat S."/>
            <person name="Phongsopitanun W."/>
        </authorList>
    </citation>
    <scope>NUCLEOTIDE SEQUENCE</scope>
    <source>
        <strain evidence="3">JCM 31032</strain>
    </source>
</reference>
<comment type="caution">
    <text evidence="3">The sequence shown here is derived from an EMBL/GenBank/DDBJ whole genome shotgun (WGS) entry which is preliminary data.</text>
</comment>
<dbReference type="InterPro" id="IPR000485">
    <property type="entry name" value="AsnC-type_HTH_dom"/>
</dbReference>
<sequence length="357" mass="39379">MSAVWPEERHHVVVLDDLDFQLLNALQFAPRASWTALAPVLRTDASTLSRRWLRLTEAGLAWTTCYVLPERIQVYSADGRPLRSSFAVIEIRCEAGRREAVIAAIAQKSAVLNIECTSGPRELTINVSAPSPSALDAYVADHISALPGIVSTSTRFVRTIYQEGSEFDLRALTSAQRGSLNGLLPHDLPDRDPAEPSKLTQQVLQALQPDVRRSAVEVAAAIGISVPMARRTIAQLTRSNWVRMRADFAHDLVGWNASVQMWMSVPQDSLATVAAALSRHPAVRLCASTVAPDNLVATLWMRELGDLDGIELSLRRRFPDARVTDRWMVTRVAKRMGALFDEAGRRYGYVPVPLPGL</sequence>
<protein>
    <submittedName>
        <fullName evidence="3">Lrp/AsnC family transcriptional regulator</fullName>
    </submittedName>
</protein>
<proteinExistence type="predicted"/>
<dbReference type="EMBL" id="JAJOMB010000018">
    <property type="protein sequence ID" value="MCD5314814.1"/>
    <property type="molecule type" value="Genomic_DNA"/>
</dbReference>
<evidence type="ECO:0000259" key="2">
    <source>
        <dbReference type="Pfam" id="PF13404"/>
    </source>
</evidence>
<dbReference type="InterPro" id="IPR011008">
    <property type="entry name" value="Dimeric_a/b-barrel"/>
</dbReference>
<name>A0A9X1SWJ6_9ACTN</name>
<keyword evidence="4" id="KW-1185">Reference proteome</keyword>
<dbReference type="GO" id="GO:0005829">
    <property type="term" value="C:cytosol"/>
    <property type="evidence" value="ECO:0007669"/>
    <property type="project" value="TreeGrafter"/>
</dbReference>
<dbReference type="InterPro" id="IPR036390">
    <property type="entry name" value="WH_DNA-bd_sf"/>
</dbReference>
<dbReference type="Gene3D" id="1.10.10.10">
    <property type="entry name" value="Winged helix-like DNA-binding domain superfamily/Winged helix DNA-binding domain"/>
    <property type="match status" value="2"/>
</dbReference>
<dbReference type="GO" id="GO:0043200">
    <property type="term" value="P:response to amino acid"/>
    <property type="evidence" value="ECO:0007669"/>
    <property type="project" value="TreeGrafter"/>
</dbReference>
<evidence type="ECO:0000259" key="1">
    <source>
        <dbReference type="Pfam" id="PF01037"/>
    </source>
</evidence>
<gene>
    <name evidence="3" type="ORF">LR394_28325</name>
</gene>
<dbReference type="RefSeq" id="WP_231447618.1">
    <property type="nucleotide sequence ID" value="NZ_JAJOMB010000018.1"/>
</dbReference>
<dbReference type="AlphaFoldDB" id="A0A9X1SWJ6"/>
<evidence type="ECO:0000313" key="3">
    <source>
        <dbReference type="EMBL" id="MCD5314814.1"/>
    </source>
</evidence>
<dbReference type="SUPFAM" id="SSF46785">
    <property type="entry name" value="Winged helix' DNA-binding domain"/>
    <property type="match status" value="1"/>
</dbReference>
<evidence type="ECO:0000313" key="4">
    <source>
        <dbReference type="Proteomes" id="UP001138997"/>
    </source>
</evidence>